<dbReference type="Pfam" id="PF00440">
    <property type="entry name" value="TetR_N"/>
    <property type="match status" value="1"/>
</dbReference>
<dbReference type="RefSeq" id="WP_387696652.1">
    <property type="nucleotide sequence ID" value="NZ_JBIAZU010000002.1"/>
</dbReference>
<dbReference type="PANTHER" id="PTHR30055:SF178">
    <property type="entry name" value="POSSIBLE TRANSCRIPTIONAL REGULATORY PROTEIN"/>
    <property type="match status" value="1"/>
</dbReference>
<dbReference type="InterPro" id="IPR009057">
    <property type="entry name" value="Homeodomain-like_sf"/>
</dbReference>
<evidence type="ECO:0000259" key="4">
    <source>
        <dbReference type="PROSITE" id="PS50977"/>
    </source>
</evidence>
<evidence type="ECO:0000313" key="6">
    <source>
        <dbReference type="Proteomes" id="UP001602245"/>
    </source>
</evidence>
<protein>
    <submittedName>
        <fullName evidence="5">TetR family transcriptional regulator</fullName>
    </submittedName>
</protein>
<feature type="region of interest" description="Disordered" evidence="3">
    <location>
        <begin position="1"/>
        <end position="112"/>
    </location>
</feature>
<dbReference type="InterPro" id="IPR001647">
    <property type="entry name" value="HTH_TetR"/>
</dbReference>
<sequence length="350" mass="37061">MNPELDSERARTPKRRSGRAASPAPNSEPAADPAPHSTRTPDPPHAPGQAPDSARNPDPAPHSAHTPDPAPHSAHTPDPAPHSAHTPDPAPDAARAGGAGLDFQRARSPEQREARRRAILGVAADLLAETPLSEISLRELARRVGLSKTNVVRYFESREAVFFALLNQSIADWLNDLPGELPNESPEETANKAPEEAANKAPDEATQTAPDEATENATDGDAAAVVDALARSLARRPLVCELWSALGTELERNISAEAVRDFKLANGALQQQLADLLTERIPALTNAAAREFVALTILLVAGLWPFANPAPPVAEAVQDPRLAGSRVDFGARLSRALQVALAGLLILGKN</sequence>
<feature type="domain" description="HTH tetR-type" evidence="4">
    <location>
        <begin position="113"/>
        <end position="173"/>
    </location>
</feature>
<keyword evidence="6" id="KW-1185">Reference proteome</keyword>
<dbReference type="SUPFAM" id="SSF46689">
    <property type="entry name" value="Homeodomain-like"/>
    <property type="match status" value="1"/>
</dbReference>
<dbReference type="PROSITE" id="PS50977">
    <property type="entry name" value="HTH_TETR_2"/>
    <property type="match status" value="1"/>
</dbReference>
<dbReference type="EMBL" id="JBIAZU010000002">
    <property type="protein sequence ID" value="MFF5290087.1"/>
    <property type="molecule type" value="Genomic_DNA"/>
</dbReference>
<feature type="compositionally biased region" description="Low complexity" evidence="3">
    <location>
        <begin position="20"/>
        <end position="35"/>
    </location>
</feature>
<feature type="compositionally biased region" description="Basic and acidic residues" evidence="3">
    <location>
        <begin position="189"/>
        <end position="203"/>
    </location>
</feature>
<dbReference type="Pfam" id="PF17929">
    <property type="entry name" value="TetR_C_34"/>
    <property type="match status" value="1"/>
</dbReference>
<proteinExistence type="predicted"/>
<feature type="compositionally biased region" description="Basic and acidic residues" evidence="3">
    <location>
        <begin position="1"/>
        <end position="11"/>
    </location>
</feature>
<feature type="region of interest" description="Disordered" evidence="3">
    <location>
        <begin position="177"/>
        <end position="220"/>
    </location>
</feature>
<organism evidence="5 6">
    <name type="scientific">Paractinoplanes globisporus</name>
    <dbReference type="NCBI Taxonomy" id="113565"/>
    <lineage>
        <taxon>Bacteria</taxon>
        <taxon>Bacillati</taxon>
        <taxon>Actinomycetota</taxon>
        <taxon>Actinomycetes</taxon>
        <taxon>Micromonosporales</taxon>
        <taxon>Micromonosporaceae</taxon>
        <taxon>Paractinoplanes</taxon>
    </lineage>
</organism>
<evidence type="ECO:0000256" key="1">
    <source>
        <dbReference type="ARBA" id="ARBA00023125"/>
    </source>
</evidence>
<gene>
    <name evidence="5" type="ORF">ACFY35_11635</name>
</gene>
<dbReference type="PANTHER" id="PTHR30055">
    <property type="entry name" value="HTH-TYPE TRANSCRIPTIONAL REGULATOR RUTR"/>
    <property type="match status" value="1"/>
</dbReference>
<dbReference type="InterPro" id="IPR050109">
    <property type="entry name" value="HTH-type_TetR-like_transc_reg"/>
</dbReference>
<feature type="DNA-binding region" description="H-T-H motif" evidence="2">
    <location>
        <begin position="136"/>
        <end position="155"/>
    </location>
</feature>
<evidence type="ECO:0000256" key="2">
    <source>
        <dbReference type="PROSITE-ProRule" id="PRU00335"/>
    </source>
</evidence>
<comment type="caution">
    <text evidence="5">The sequence shown here is derived from an EMBL/GenBank/DDBJ whole genome shotgun (WGS) entry which is preliminary data.</text>
</comment>
<keyword evidence="1 2" id="KW-0238">DNA-binding</keyword>
<reference evidence="5 6" key="1">
    <citation type="submission" date="2024-10" db="EMBL/GenBank/DDBJ databases">
        <title>The Natural Products Discovery Center: Release of the First 8490 Sequenced Strains for Exploring Actinobacteria Biosynthetic Diversity.</title>
        <authorList>
            <person name="Kalkreuter E."/>
            <person name="Kautsar S.A."/>
            <person name="Yang D."/>
            <person name="Bader C.D."/>
            <person name="Teijaro C.N."/>
            <person name="Fluegel L."/>
            <person name="Davis C.M."/>
            <person name="Simpson J.R."/>
            <person name="Lauterbach L."/>
            <person name="Steele A.D."/>
            <person name="Gui C."/>
            <person name="Meng S."/>
            <person name="Li G."/>
            <person name="Viehrig K."/>
            <person name="Ye F."/>
            <person name="Su P."/>
            <person name="Kiefer A.F."/>
            <person name="Nichols A."/>
            <person name="Cepeda A.J."/>
            <person name="Yan W."/>
            <person name="Fan B."/>
            <person name="Jiang Y."/>
            <person name="Adhikari A."/>
            <person name="Zheng C.-J."/>
            <person name="Schuster L."/>
            <person name="Cowan T.M."/>
            <person name="Smanski M.J."/>
            <person name="Chevrette M.G."/>
            <person name="De Carvalho L.P.S."/>
            <person name="Shen B."/>
        </authorList>
    </citation>
    <scope>NUCLEOTIDE SEQUENCE [LARGE SCALE GENOMIC DNA]</scope>
    <source>
        <strain evidence="5 6">NPDC000087</strain>
    </source>
</reference>
<name>A0ABW6WDL6_9ACTN</name>
<dbReference type="Proteomes" id="UP001602245">
    <property type="component" value="Unassembled WGS sequence"/>
</dbReference>
<dbReference type="InterPro" id="IPR041483">
    <property type="entry name" value="TetR_C_34"/>
</dbReference>
<dbReference type="Gene3D" id="1.10.357.10">
    <property type="entry name" value="Tetracycline Repressor, domain 2"/>
    <property type="match status" value="1"/>
</dbReference>
<evidence type="ECO:0000313" key="5">
    <source>
        <dbReference type="EMBL" id="MFF5290087.1"/>
    </source>
</evidence>
<feature type="compositionally biased region" description="Low complexity" evidence="3">
    <location>
        <begin position="61"/>
        <end position="94"/>
    </location>
</feature>
<evidence type="ECO:0000256" key="3">
    <source>
        <dbReference type="SAM" id="MobiDB-lite"/>
    </source>
</evidence>
<accession>A0ABW6WDL6</accession>